<evidence type="ECO:0000313" key="1">
    <source>
        <dbReference type="EMBL" id="QOX65396.1"/>
    </source>
</evidence>
<organism evidence="1 2">
    <name type="scientific">Anoxybacterium hadale</name>
    <dbReference type="NCBI Taxonomy" id="3408580"/>
    <lineage>
        <taxon>Bacteria</taxon>
        <taxon>Bacillati</taxon>
        <taxon>Bacillota</taxon>
        <taxon>Clostridia</taxon>
        <taxon>Peptostreptococcales</taxon>
        <taxon>Anaerovoracaceae</taxon>
        <taxon>Anoxybacterium</taxon>
    </lineage>
</organism>
<evidence type="ECO:0000313" key="2">
    <source>
        <dbReference type="Proteomes" id="UP000594014"/>
    </source>
</evidence>
<protein>
    <submittedName>
        <fullName evidence="1">HDIG domain-containing protein</fullName>
    </submittedName>
</protein>
<dbReference type="EMBL" id="CP042469">
    <property type="protein sequence ID" value="QOX65396.1"/>
    <property type="molecule type" value="Genomic_DNA"/>
</dbReference>
<accession>A0ACD1AFV3</accession>
<dbReference type="Proteomes" id="UP000594014">
    <property type="component" value="Chromosome"/>
</dbReference>
<proteinExistence type="predicted"/>
<name>A0ACD1AFV3_9FIRM</name>
<sequence length="206" mass="23839">MVGNTQLFCEMEQHLLKDAAPSEYFNHICESDAFAQHPFSLLLRLKDVPQSPIHHPEGNVWNHTMLVVDEAAKYKHESNDPTALLWAALLHDIGKAETTRTRKGKITAYDHDKASAVRTREFLGKYMKDEKLIDKITALVRWHMQILFVIKSMKFANIEGMKRDTDLKEIALLGFCDRMGRLNADEHAEREHLRQFLEKCEPLDNN</sequence>
<reference evidence="1" key="1">
    <citation type="submission" date="2019-08" db="EMBL/GenBank/DDBJ databases">
        <title>Genome sequence of Clostridiales bacterium MT110.</title>
        <authorList>
            <person name="Cao J."/>
        </authorList>
    </citation>
    <scope>NUCLEOTIDE SEQUENCE</scope>
    <source>
        <strain evidence="1">MT110</strain>
    </source>
</reference>
<keyword evidence="2" id="KW-1185">Reference proteome</keyword>
<gene>
    <name evidence="1" type="ORF">FRZ06_19575</name>
</gene>